<feature type="transmembrane region" description="Helical" evidence="6">
    <location>
        <begin position="405"/>
        <end position="426"/>
    </location>
</feature>
<dbReference type="GO" id="GO:0005886">
    <property type="term" value="C:plasma membrane"/>
    <property type="evidence" value="ECO:0007669"/>
    <property type="project" value="UniProtKB-SubCell"/>
</dbReference>
<keyword evidence="2" id="KW-1003">Cell membrane</keyword>
<dbReference type="PIRSF" id="PIRSF006060">
    <property type="entry name" value="AA_transporter"/>
    <property type="match status" value="1"/>
</dbReference>
<dbReference type="OrthoDB" id="178667at2"/>
<feature type="transmembrane region" description="Helical" evidence="6">
    <location>
        <begin position="351"/>
        <end position="368"/>
    </location>
</feature>
<dbReference type="InterPro" id="IPR050367">
    <property type="entry name" value="APC_superfamily"/>
</dbReference>
<evidence type="ECO:0000256" key="6">
    <source>
        <dbReference type="SAM" id="Phobius"/>
    </source>
</evidence>
<dbReference type="eggNOG" id="COG0531">
    <property type="taxonomic scope" value="Bacteria"/>
</dbReference>
<evidence type="ECO:0000256" key="5">
    <source>
        <dbReference type="ARBA" id="ARBA00023136"/>
    </source>
</evidence>
<dbReference type="Proteomes" id="UP000006443">
    <property type="component" value="Unassembled WGS sequence"/>
</dbReference>
<feature type="transmembrane region" description="Helical" evidence="6">
    <location>
        <begin position="230"/>
        <end position="254"/>
    </location>
</feature>
<feature type="transmembrane region" description="Helical" evidence="6">
    <location>
        <begin position="39"/>
        <end position="63"/>
    </location>
</feature>
<dbReference type="STRING" id="555088.DealDRAFT_1276"/>
<feature type="transmembrane region" description="Helical" evidence="6">
    <location>
        <begin position="380"/>
        <end position="399"/>
    </location>
</feature>
<protein>
    <submittedName>
        <fullName evidence="7">Amino acid permease-associated region</fullName>
    </submittedName>
</protein>
<dbReference type="PANTHER" id="PTHR42770:SF11">
    <property type="entry name" value="INNER MEMBRANE TRANSPORT PROTEIN YBAT"/>
    <property type="match status" value="1"/>
</dbReference>
<dbReference type="PANTHER" id="PTHR42770">
    <property type="entry name" value="AMINO ACID TRANSPORTER-RELATED"/>
    <property type="match status" value="1"/>
</dbReference>
<dbReference type="AlphaFoldDB" id="C0GFL7"/>
<evidence type="ECO:0000256" key="4">
    <source>
        <dbReference type="ARBA" id="ARBA00022989"/>
    </source>
</evidence>
<evidence type="ECO:0000256" key="3">
    <source>
        <dbReference type="ARBA" id="ARBA00022692"/>
    </source>
</evidence>
<feature type="transmembrane region" description="Helical" evidence="6">
    <location>
        <begin position="274"/>
        <end position="300"/>
    </location>
</feature>
<keyword evidence="4 6" id="KW-1133">Transmembrane helix</keyword>
<dbReference type="Gene3D" id="1.20.1740.10">
    <property type="entry name" value="Amino acid/polyamine transporter I"/>
    <property type="match status" value="1"/>
</dbReference>
<dbReference type="GO" id="GO:0022857">
    <property type="term" value="F:transmembrane transporter activity"/>
    <property type="evidence" value="ECO:0007669"/>
    <property type="project" value="InterPro"/>
</dbReference>
<keyword evidence="5 6" id="KW-0472">Membrane</keyword>
<reference evidence="7 8" key="1">
    <citation type="submission" date="2009-02" db="EMBL/GenBank/DDBJ databases">
        <title>Sequencing of the draft genome and assembly of Dethiobacter alkaliphilus AHT 1.</title>
        <authorList>
            <consortium name="US DOE Joint Genome Institute (JGI-PGF)"/>
            <person name="Lucas S."/>
            <person name="Copeland A."/>
            <person name="Lapidus A."/>
            <person name="Glavina del Rio T."/>
            <person name="Dalin E."/>
            <person name="Tice H."/>
            <person name="Bruce D."/>
            <person name="Goodwin L."/>
            <person name="Pitluck S."/>
            <person name="Larimer F."/>
            <person name="Land M.L."/>
            <person name="Hauser L."/>
            <person name="Muyzer G."/>
        </authorList>
    </citation>
    <scope>NUCLEOTIDE SEQUENCE [LARGE SCALE GENOMIC DNA]</scope>
    <source>
        <strain evidence="7 8">AHT 1</strain>
    </source>
</reference>
<proteinExistence type="predicted"/>
<evidence type="ECO:0000313" key="7">
    <source>
        <dbReference type="EMBL" id="EEG77977.1"/>
    </source>
</evidence>
<feature type="transmembrane region" description="Helical" evidence="6">
    <location>
        <begin position="328"/>
        <end position="345"/>
    </location>
</feature>
<feature type="transmembrane region" description="Helical" evidence="6">
    <location>
        <begin position="126"/>
        <end position="144"/>
    </location>
</feature>
<comment type="caution">
    <text evidence="7">The sequence shown here is derived from an EMBL/GenBank/DDBJ whole genome shotgun (WGS) entry which is preliminary data.</text>
</comment>
<accession>C0GFL7</accession>
<evidence type="ECO:0000256" key="2">
    <source>
        <dbReference type="ARBA" id="ARBA00022475"/>
    </source>
</evidence>
<dbReference type="RefSeq" id="WP_008515909.1">
    <property type="nucleotide sequence ID" value="NZ_ACJM01000005.1"/>
</dbReference>
<evidence type="ECO:0000313" key="8">
    <source>
        <dbReference type="Proteomes" id="UP000006443"/>
    </source>
</evidence>
<feature type="transmembrane region" description="Helical" evidence="6">
    <location>
        <begin position="192"/>
        <end position="209"/>
    </location>
</feature>
<name>C0GFL7_DETAL</name>
<dbReference type="Pfam" id="PF13520">
    <property type="entry name" value="AA_permease_2"/>
    <property type="match status" value="1"/>
</dbReference>
<gene>
    <name evidence="7" type="ORF">DealDRAFT_1276</name>
</gene>
<keyword evidence="3 6" id="KW-0812">Transmembrane</keyword>
<feature type="transmembrane region" description="Helical" evidence="6">
    <location>
        <begin position="12"/>
        <end position="33"/>
    </location>
</feature>
<feature type="transmembrane region" description="Helical" evidence="6">
    <location>
        <begin position="156"/>
        <end position="180"/>
    </location>
</feature>
<feature type="transmembrane region" description="Helical" evidence="6">
    <location>
        <begin position="87"/>
        <end position="106"/>
    </location>
</feature>
<sequence length="437" mass="46863">MEQKKYKENTITLWGAVGMGTGVMFGAAIFAVLGQVAELAGALFPLSYIGGAIIAACSAHAYVKMANTYPSAGGIGMFFVKVYDKGTITASSALLMAFSMVIAQSLVARTFGTYTLQLFNIGPESWLVPALGVGLLVFTFLVNISRNEFIQTFTSIVSLIKIVGIAVFSYAALTATGLSLEGVMGPVPDQPALGFLASLALSLLSFKGFTTITNSGSEIINPHKNIGRAITLSIAILSVLYLFMAVAVASSLSIPEIVAARDYSLAEAARPTLGTYGLWFTVGIAILATVTVCIGSVFAVSRMTAMLSEMKLIPHSHFGMKGTVQRHMLVYLLVIGIALTIFFDLSRIASLGAIYYLVMDIIFQWGVLRRIREKIDAKPSVVIVALILDIIALSAFIWLKATTDMLILIVAAISISLIFLGEEYFLKHYLSEEARPS</sequence>
<evidence type="ECO:0000256" key="1">
    <source>
        <dbReference type="ARBA" id="ARBA00004651"/>
    </source>
</evidence>
<dbReference type="EMBL" id="ACJM01000005">
    <property type="protein sequence ID" value="EEG77977.1"/>
    <property type="molecule type" value="Genomic_DNA"/>
</dbReference>
<keyword evidence="8" id="KW-1185">Reference proteome</keyword>
<dbReference type="InterPro" id="IPR002293">
    <property type="entry name" value="AA/rel_permease1"/>
</dbReference>
<comment type="subcellular location">
    <subcellularLocation>
        <location evidence="1">Cell membrane</location>
        <topology evidence="1">Multi-pass membrane protein</topology>
    </subcellularLocation>
</comment>
<organism evidence="7 8">
    <name type="scientific">Dethiobacter alkaliphilus AHT 1</name>
    <dbReference type="NCBI Taxonomy" id="555088"/>
    <lineage>
        <taxon>Bacteria</taxon>
        <taxon>Bacillati</taxon>
        <taxon>Bacillota</taxon>
        <taxon>Dethiobacteria</taxon>
        <taxon>Dethiobacterales</taxon>
        <taxon>Dethiobacteraceae</taxon>
        <taxon>Dethiobacter</taxon>
    </lineage>
</organism>